<keyword evidence="4" id="KW-1185">Reference proteome</keyword>
<dbReference type="InterPro" id="IPR012337">
    <property type="entry name" value="RNaseH-like_sf"/>
</dbReference>
<accession>A0A151WPJ4</accession>
<evidence type="ECO:0000259" key="2">
    <source>
        <dbReference type="Pfam" id="PF14529"/>
    </source>
</evidence>
<dbReference type="Proteomes" id="UP000075809">
    <property type="component" value="Unassembled WGS sequence"/>
</dbReference>
<dbReference type="SUPFAM" id="SSF53098">
    <property type="entry name" value="Ribonuclease H-like"/>
    <property type="match status" value="1"/>
</dbReference>
<dbReference type="GO" id="GO:0004523">
    <property type="term" value="F:RNA-DNA hybrid ribonuclease activity"/>
    <property type="evidence" value="ECO:0007669"/>
    <property type="project" value="InterPro"/>
</dbReference>
<feature type="domain" description="RNase H type-1" evidence="1">
    <location>
        <begin position="327"/>
        <end position="357"/>
    </location>
</feature>
<dbReference type="InterPro" id="IPR036397">
    <property type="entry name" value="RNaseH_sf"/>
</dbReference>
<evidence type="ECO:0000313" key="3">
    <source>
        <dbReference type="EMBL" id="KYQ49822.1"/>
    </source>
</evidence>
<dbReference type="InterPro" id="IPR002156">
    <property type="entry name" value="RNaseH_domain"/>
</dbReference>
<dbReference type="EMBL" id="KQ982852">
    <property type="protein sequence ID" value="KYQ49822.1"/>
    <property type="molecule type" value="Genomic_DNA"/>
</dbReference>
<dbReference type="GO" id="GO:0003676">
    <property type="term" value="F:nucleic acid binding"/>
    <property type="evidence" value="ECO:0007669"/>
    <property type="project" value="InterPro"/>
</dbReference>
<gene>
    <name evidence="3" type="ORF">ALC60_11098</name>
</gene>
<protein>
    <submittedName>
        <fullName evidence="3">Uncharacterized protein</fullName>
    </submittedName>
</protein>
<organism evidence="3 4">
    <name type="scientific">Mycetomoellerius zeteki</name>
    <dbReference type="NCBI Taxonomy" id="64791"/>
    <lineage>
        <taxon>Eukaryota</taxon>
        <taxon>Metazoa</taxon>
        <taxon>Ecdysozoa</taxon>
        <taxon>Arthropoda</taxon>
        <taxon>Hexapoda</taxon>
        <taxon>Insecta</taxon>
        <taxon>Pterygota</taxon>
        <taxon>Neoptera</taxon>
        <taxon>Endopterygota</taxon>
        <taxon>Hymenoptera</taxon>
        <taxon>Apocrita</taxon>
        <taxon>Aculeata</taxon>
        <taxon>Formicoidea</taxon>
        <taxon>Formicidae</taxon>
        <taxon>Myrmicinae</taxon>
        <taxon>Mycetomoellerius</taxon>
    </lineage>
</organism>
<evidence type="ECO:0000313" key="4">
    <source>
        <dbReference type="Proteomes" id="UP000075809"/>
    </source>
</evidence>
<reference evidence="3 4" key="1">
    <citation type="submission" date="2015-09" db="EMBL/GenBank/DDBJ databases">
        <title>Trachymyrmex zeteki WGS genome.</title>
        <authorList>
            <person name="Nygaard S."/>
            <person name="Hu H."/>
            <person name="Boomsma J."/>
            <person name="Zhang G."/>
        </authorList>
    </citation>
    <scope>NUCLEOTIDE SEQUENCE [LARGE SCALE GENOMIC DNA]</scope>
    <source>
        <strain evidence="3">Tzet28-1</strain>
        <tissue evidence="3">Whole body</tissue>
    </source>
</reference>
<dbReference type="AlphaFoldDB" id="A0A151WPJ4"/>
<dbReference type="InterPro" id="IPR005135">
    <property type="entry name" value="Endo/exonuclease/phosphatase"/>
</dbReference>
<dbReference type="PANTHER" id="PTHR33273">
    <property type="entry name" value="DOMAIN-CONTAINING PROTEIN, PUTATIVE-RELATED"/>
    <property type="match status" value="1"/>
</dbReference>
<name>A0A151WPJ4_9HYME</name>
<dbReference type="SUPFAM" id="SSF56219">
    <property type="entry name" value="DNase I-like"/>
    <property type="match status" value="1"/>
</dbReference>
<dbReference type="Gene3D" id="3.30.420.10">
    <property type="entry name" value="Ribonuclease H-like superfamily/Ribonuclease H"/>
    <property type="match status" value="1"/>
</dbReference>
<dbReference type="Pfam" id="PF00075">
    <property type="entry name" value="RNase_H"/>
    <property type="match status" value="1"/>
</dbReference>
<sequence>MNDLRALRILYWNCRGALGKKAEVEKLSESYDILFLAETCVNYFHDFRVREFDCLRVDANMTDVRGMITLIRNPITYSSLDLSSMINSSLEALGVKLSLNNSYLFLIGVYRHPNVSTSFNSFSSLTSFLNDHDNSILLGDFNAHHPMWGGTRVNTAGRILSKCIDDSHLVILNPPASWWTPECSEAVKTRANALKLFKRDPSFDNYIYYRSVVCQSRKILRRAKHNSWKAFCGSLDCMTPTAEIWRMLKRFRNRRLIPANSTSLNRNSENSAMIQDAIDKLCPPYCPPPLPEIPLVYNGELSWLDSPFSMNELHLPLIKAGLEETETSGMRIQFIWVPSHRGIAGNEKADQLAKRAIRQGIEPNFKVPYSDLCAVIKQRITDDFYRHGGHKRHLFFFLHFSQIV</sequence>
<dbReference type="Pfam" id="PF14529">
    <property type="entry name" value="Exo_endo_phos_2"/>
    <property type="match status" value="1"/>
</dbReference>
<dbReference type="InterPro" id="IPR036691">
    <property type="entry name" value="Endo/exonu/phosph_ase_sf"/>
</dbReference>
<proteinExistence type="predicted"/>
<dbReference type="STRING" id="64791.A0A151WPJ4"/>
<dbReference type="Gene3D" id="3.60.10.10">
    <property type="entry name" value="Endonuclease/exonuclease/phosphatase"/>
    <property type="match status" value="1"/>
</dbReference>
<evidence type="ECO:0000259" key="1">
    <source>
        <dbReference type="Pfam" id="PF00075"/>
    </source>
</evidence>
<dbReference type="PANTHER" id="PTHR33273:SF4">
    <property type="entry name" value="ENDONUCLEASE_EXONUCLEASE_PHOSPHATASE DOMAIN-CONTAINING PROTEIN"/>
    <property type="match status" value="1"/>
</dbReference>
<feature type="domain" description="Endonuclease/exonuclease/phosphatase" evidence="2">
    <location>
        <begin position="105"/>
        <end position="178"/>
    </location>
</feature>